<evidence type="ECO:0000256" key="6">
    <source>
        <dbReference type="SAM" id="Phobius"/>
    </source>
</evidence>
<keyword evidence="3" id="KW-0547">Nucleotide-binding</keyword>
<evidence type="ECO:0000256" key="2">
    <source>
        <dbReference type="ARBA" id="ARBA00022679"/>
    </source>
</evidence>
<dbReference type="SUPFAM" id="SSF56112">
    <property type="entry name" value="Protein kinase-like (PK-like)"/>
    <property type="match status" value="1"/>
</dbReference>
<dbReference type="GO" id="GO:0005524">
    <property type="term" value="F:ATP binding"/>
    <property type="evidence" value="ECO:0007669"/>
    <property type="project" value="UniProtKB-KW"/>
</dbReference>
<keyword evidence="6" id="KW-1133">Transmembrane helix</keyword>
<proteinExistence type="predicted"/>
<dbReference type="GO" id="GO:0035556">
    <property type="term" value="P:intracellular signal transduction"/>
    <property type="evidence" value="ECO:0007669"/>
    <property type="project" value="TreeGrafter"/>
</dbReference>
<keyword evidence="6" id="KW-0472">Membrane</keyword>
<keyword evidence="4 8" id="KW-0418">Kinase</keyword>
<evidence type="ECO:0000256" key="1">
    <source>
        <dbReference type="ARBA" id="ARBA00022527"/>
    </source>
</evidence>
<name>L7CNL2_RHOBT</name>
<keyword evidence="5" id="KW-0067">ATP-binding</keyword>
<organism evidence="8 9">
    <name type="scientific">Rhodopirellula baltica SWK14</name>
    <dbReference type="NCBI Taxonomy" id="993516"/>
    <lineage>
        <taxon>Bacteria</taxon>
        <taxon>Pseudomonadati</taxon>
        <taxon>Planctomycetota</taxon>
        <taxon>Planctomycetia</taxon>
        <taxon>Pirellulales</taxon>
        <taxon>Pirellulaceae</taxon>
        <taxon>Rhodopirellula</taxon>
    </lineage>
</organism>
<dbReference type="PROSITE" id="PS50011">
    <property type="entry name" value="PROTEIN_KINASE_DOM"/>
    <property type="match status" value="1"/>
</dbReference>
<dbReference type="RefSeq" id="WP_007336630.1">
    <property type="nucleotide sequence ID" value="NZ_AMWG01000026.1"/>
</dbReference>
<dbReference type="Gene3D" id="1.10.510.10">
    <property type="entry name" value="Transferase(Phosphotransferase) domain 1"/>
    <property type="match status" value="1"/>
</dbReference>
<evidence type="ECO:0000259" key="7">
    <source>
        <dbReference type="PROSITE" id="PS50011"/>
    </source>
</evidence>
<dbReference type="PANTHER" id="PTHR24346">
    <property type="entry name" value="MAP/MICROTUBULE AFFINITY-REGULATING KINASE"/>
    <property type="match status" value="1"/>
</dbReference>
<keyword evidence="2" id="KW-0808">Transferase</keyword>
<comment type="caution">
    <text evidence="8">The sequence shown here is derived from an EMBL/GenBank/DDBJ whole genome shotgun (WGS) entry which is preliminary data.</text>
</comment>
<dbReference type="PATRIC" id="fig|993516.3.peg.1516"/>
<keyword evidence="6" id="KW-0812">Transmembrane</keyword>
<dbReference type="Pfam" id="PF00069">
    <property type="entry name" value="Pkinase"/>
    <property type="match status" value="1"/>
</dbReference>
<dbReference type="AlphaFoldDB" id="L7CNL2"/>
<evidence type="ECO:0000256" key="5">
    <source>
        <dbReference type="ARBA" id="ARBA00022840"/>
    </source>
</evidence>
<dbReference type="GO" id="GO:0004674">
    <property type="term" value="F:protein serine/threonine kinase activity"/>
    <property type="evidence" value="ECO:0007669"/>
    <property type="project" value="UniProtKB-KW"/>
</dbReference>
<gene>
    <name evidence="8" type="ORF">RBSWK_01438</name>
</gene>
<evidence type="ECO:0000256" key="3">
    <source>
        <dbReference type="ARBA" id="ARBA00022741"/>
    </source>
</evidence>
<protein>
    <submittedName>
        <fullName evidence="8">Protein containing Tyrosine protein kinase</fullName>
    </submittedName>
</protein>
<dbReference type="PANTHER" id="PTHR24346:SF82">
    <property type="entry name" value="KP78A-RELATED"/>
    <property type="match status" value="1"/>
</dbReference>
<dbReference type="InterPro" id="IPR011009">
    <property type="entry name" value="Kinase-like_dom_sf"/>
</dbReference>
<dbReference type="SMART" id="SM00220">
    <property type="entry name" value="S_TKc"/>
    <property type="match status" value="1"/>
</dbReference>
<dbReference type="GO" id="GO:0005737">
    <property type="term" value="C:cytoplasm"/>
    <property type="evidence" value="ECO:0007669"/>
    <property type="project" value="TreeGrafter"/>
</dbReference>
<dbReference type="Proteomes" id="UP000010959">
    <property type="component" value="Unassembled WGS sequence"/>
</dbReference>
<reference evidence="8 9" key="1">
    <citation type="journal article" date="2013" name="Mar. Genomics">
        <title>Expression of sulfatases in Rhodopirellula baltica and the diversity of sulfatases in the genus Rhodopirellula.</title>
        <authorList>
            <person name="Wegner C.E."/>
            <person name="Richter-Heitmann T."/>
            <person name="Klindworth A."/>
            <person name="Klockow C."/>
            <person name="Richter M."/>
            <person name="Achstetter T."/>
            <person name="Glockner F.O."/>
            <person name="Harder J."/>
        </authorList>
    </citation>
    <scope>NUCLEOTIDE SEQUENCE [LARGE SCALE GENOMIC DNA]</scope>
    <source>
        <strain evidence="8 9">SWK14</strain>
    </source>
</reference>
<keyword evidence="1" id="KW-0723">Serine/threonine-protein kinase</keyword>
<feature type="transmembrane region" description="Helical" evidence="6">
    <location>
        <begin position="379"/>
        <end position="400"/>
    </location>
</feature>
<feature type="domain" description="Protein kinase" evidence="7">
    <location>
        <begin position="115"/>
        <end position="373"/>
    </location>
</feature>
<accession>L7CNL2</accession>
<sequence>MKVDRSTWRYTDRLSDEEADQLDKYIHSIRDCTDESLPPLVEVIEANCVSSRRDVKLAWLERLLVVEIEAGVYAHSNWLFSSAIKERHPSLKAEIDKVTHYLGDYNIVPERLGDFRLILPLQGGAQAKVAVAIENFLPEPLYVVKYVSRRSRPMQAELLKKEYHALCRLRDNPHVLQPHKIGCDKDFQYLVTPYQEKMVKTELSKASAKESVSWLMQIAGAVQSAHAKQIYHRDLVLENVLLSASGAAILGDFGNAANQQSVHRIAPRARGGSGRTELVTKDEATAVRDSIEVTEFTAERSDVAALVNMMESVHRLSPALQAHRGTMRLLQPVAVMCWRRCVGKLKKDLSDNTLTASDFSKSLLVLQRRLSLLRQPGDLLGPVAVVFFMVCGLLGLYFWASRIKQEVVAAQALVRLENPGFVDVQACAESNDRMSMLNLKWWWGNPQSNFSGFAAMGDSGLAIVPEQSGIVTVLNLEDGKVKTRFGDNLDHDQAAVNDRFGTMLVKGQVKYSLSVFRTNEVLKIDLPKETPPKVRFDQNQYYIVSGIGEPDGVGYQHRLRRLYRTPLISARDGSMVAKQESVGFFVGTRPDGTIVHWDEEKRVISVSKVVPDAGLRTIHKRQFIGVDNAKLELFEGQVSADGSKLMLIFGAARRCIVVKLPSLDIEREFLVPIRKYRKSARGLVLPQLSEDGKVVLLPGAASLTSGTSSLEEHTLFDLETGEFALYPNKHVIPVPTQTLGPFGNNTINTLYLNKMLVVDNSKVGFRAQFRSFDLGAGETASRQRFAFVTNIPFSKDPLSSKECAMVGDLHANRTFVAALDVTGYPMEWRFDEKTQQVFCVTPNSIACFESLMDAQ</sequence>
<evidence type="ECO:0000313" key="9">
    <source>
        <dbReference type="Proteomes" id="UP000010959"/>
    </source>
</evidence>
<evidence type="ECO:0000256" key="4">
    <source>
        <dbReference type="ARBA" id="ARBA00022777"/>
    </source>
</evidence>
<dbReference type="InterPro" id="IPR000719">
    <property type="entry name" value="Prot_kinase_dom"/>
</dbReference>
<evidence type="ECO:0000313" key="8">
    <source>
        <dbReference type="EMBL" id="ELP34651.1"/>
    </source>
</evidence>
<dbReference type="EMBL" id="AMWG01000026">
    <property type="protein sequence ID" value="ELP34651.1"/>
    <property type="molecule type" value="Genomic_DNA"/>
</dbReference>